<dbReference type="SUPFAM" id="SSF69618">
    <property type="entry name" value="HemD-like"/>
    <property type="match status" value="1"/>
</dbReference>
<dbReference type="Proteomes" id="UP000589292">
    <property type="component" value="Unassembled WGS sequence"/>
</dbReference>
<dbReference type="InterPro" id="IPR036108">
    <property type="entry name" value="4pyrrol_syn_uPrphyn_synt_sf"/>
</dbReference>
<sequence length="241" mass="25165">MAGARIIVLRPQPGATATAQALRANGHDPLVTPLFAIEPVAWTPADPQAYDALLVGSANVFRHGGPALADLKGLPVYAVGGKTARMASDLGFRVRGQGTGGLAAMLPMLVEDGHLHVLRLAGEDRVDLPASRLAIDTRIVYRSRALPMPDALREALTGPAIVLLHSARAAQHFGTLVDSAGIDRGHISLALFAPALVDAAGDGWASVRIAAAADDRALLDVVATLCQHEAGRQRAKKPETE</sequence>
<protein>
    <submittedName>
        <fullName evidence="2">Uroporphyrinogen-III synthase</fullName>
    </submittedName>
</protein>
<name>A0A7V8RGR5_9SPHN</name>
<feature type="domain" description="Tetrapyrrole biosynthesis uroporphyrinogen III synthase" evidence="1">
    <location>
        <begin position="18"/>
        <end position="219"/>
    </location>
</feature>
<dbReference type="Pfam" id="PF02602">
    <property type="entry name" value="HEM4"/>
    <property type="match status" value="1"/>
</dbReference>
<dbReference type="GO" id="GO:0004852">
    <property type="term" value="F:uroporphyrinogen-III synthase activity"/>
    <property type="evidence" value="ECO:0007669"/>
    <property type="project" value="InterPro"/>
</dbReference>
<keyword evidence="3" id="KW-1185">Reference proteome</keyword>
<evidence type="ECO:0000313" key="2">
    <source>
        <dbReference type="EMBL" id="MBA1376180.1"/>
    </source>
</evidence>
<accession>A0A7V8RGR5</accession>
<evidence type="ECO:0000313" key="3">
    <source>
        <dbReference type="Proteomes" id="UP000589292"/>
    </source>
</evidence>
<dbReference type="RefSeq" id="WP_181268551.1">
    <property type="nucleotide sequence ID" value="NZ_BAAAGB010000002.1"/>
</dbReference>
<evidence type="ECO:0000259" key="1">
    <source>
        <dbReference type="Pfam" id="PF02602"/>
    </source>
</evidence>
<reference evidence="2 3" key="1">
    <citation type="journal article" date="1994" name="Int. J. Syst. Bacteriol.">
        <title>Phylogenetic positions of novel aerobic, bacteriochlorophyll a-containing bacteria and description of Roseococcus thiosulfatophilus gen. nov., sp. nov., Erythromicrobium ramosum gen. nov., sp. nov., and Erythrobacter litoralis sp. nov.</title>
        <authorList>
            <person name="Yurkov V."/>
            <person name="Stackebrandt E."/>
            <person name="Holmes A."/>
            <person name="Fuerst J.A."/>
            <person name="Hugenholtz P."/>
            <person name="Golecki J."/>
            <person name="Gad'on N."/>
            <person name="Gorlenko V.M."/>
            <person name="Kompantseva E.I."/>
            <person name="Drews G."/>
        </authorList>
    </citation>
    <scope>NUCLEOTIDE SEQUENCE [LARGE SCALE GENOMIC DNA]</scope>
    <source>
        <strain evidence="2 3">KR-99</strain>
    </source>
</reference>
<dbReference type="InterPro" id="IPR003754">
    <property type="entry name" value="4pyrrol_synth_uPrphyn_synth"/>
</dbReference>
<dbReference type="Gene3D" id="3.40.50.10090">
    <property type="match status" value="1"/>
</dbReference>
<dbReference type="EMBL" id="VDES01000005">
    <property type="protein sequence ID" value="MBA1376180.1"/>
    <property type="molecule type" value="Genomic_DNA"/>
</dbReference>
<comment type="caution">
    <text evidence="2">The sequence shown here is derived from an EMBL/GenBank/DDBJ whole genome shotgun (WGS) entry which is preliminary data.</text>
</comment>
<gene>
    <name evidence="2" type="ORF">FG486_17700</name>
</gene>
<dbReference type="GO" id="GO:0033014">
    <property type="term" value="P:tetrapyrrole biosynthetic process"/>
    <property type="evidence" value="ECO:0007669"/>
    <property type="project" value="InterPro"/>
</dbReference>
<dbReference type="AlphaFoldDB" id="A0A7V8RGR5"/>
<dbReference type="CDD" id="cd06578">
    <property type="entry name" value="HemD"/>
    <property type="match status" value="1"/>
</dbReference>
<organism evidence="2 3">
    <name type="scientific">Sphingomonas ursincola</name>
    <dbReference type="NCBI Taxonomy" id="56361"/>
    <lineage>
        <taxon>Bacteria</taxon>
        <taxon>Pseudomonadati</taxon>
        <taxon>Pseudomonadota</taxon>
        <taxon>Alphaproteobacteria</taxon>
        <taxon>Sphingomonadales</taxon>
        <taxon>Sphingomonadaceae</taxon>
        <taxon>Sphingomonas</taxon>
    </lineage>
</organism>
<proteinExistence type="predicted"/>